<name>A0AAU9J689_9CILI</name>
<accession>A0AAU9J689</accession>
<evidence type="ECO:0000256" key="1">
    <source>
        <dbReference type="SAM" id="MobiDB-lite"/>
    </source>
</evidence>
<sequence length="261" mass="30177">MAIKRPQSAPRRRECILKDDSLDLIPESDHYTRQCICFMCTCGKHSCPAIKKTLYPKTSFSSQYQLTFKKPSSRSPPQRVRSSYSPSPFKMELITTQKQDYKAPDLKPFSKPVTVSSSFSNLKFSGRTKYQCDFPNWGPIDIKHEKDPQLTHETKMKFTGKSSYSLFYERKSSSPEIKHKVSSSPSLSHIKTYESGYESSNKRDFRPVQIRYNTPDLKKHSQYIPTSYSPYQFISMSKKTFTGSNSPFKDPHMIRKRALAD</sequence>
<evidence type="ECO:0000313" key="2">
    <source>
        <dbReference type="EMBL" id="CAG9317247.1"/>
    </source>
</evidence>
<feature type="region of interest" description="Disordered" evidence="1">
    <location>
        <begin position="66"/>
        <end position="87"/>
    </location>
</feature>
<dbReference type="Proteomes" id="UP001162131">
    <property type="component" value="Unassembled WGS sequence"/>
</dbReference>
<reference evidence="2" key="1">
    <citation type="submission" date="2021-09" db="EMBL/GenBank/DDBJ databases">
        <authorList>
            <consortium name="AG Swart"/>
            <person name="Singh M."/>
            <person name="Singh A."/>
            <person name="Seah K."/>
            <person name="Emmerich C."/>
        </authorList>
    </citation>
    <scope>NUCLEOTIDE SEQUENCE</scope>
    <source>
        <strain evidence="2">ATCC30299</strain>
    </source>
</reference>
<proteinExistence type="predicted"/>
<evidence type="ECO:0000313" key="3">
    <source>
        <dbReference type="Proteomes" id="UP001162131"/>
    </source>
</evidence>
<protein>
    <submittedName>
        <fullName evidence="2">Uncharacterized protein</fullName>
    </submittedName>
</protein>
<gene>
    <name evidence="2" type="ORF">BSTOLATCC_MIC18501</name>
</gene>
<dbReference type="AlphaFoldDB" id="A0AAU9J689"/>
<organism evidence="2 3">
    <name type="scientific">Blepharisma stoltei</name>
    <dbReference type="NCBI Taxonomy" id="1481888"/>
    <lineage>
        <taxon>Eukaryota</taxon>
        <taxon>Sar</taxon>
        <taxon>Alveolata</taxon>
        <taxon>Ciliophora</taxon>
        <taxon>Postciliodesmatophora</taxon>
        <taxon>Heterotrichea</taxon>
        <taxon>Heterotrichida</taxon>
        <taxon>Blepharismidae</taxon>
        <taxon>Blepharisma</taxon>
    </lineage>
</organism>
<feature type="compositionally biased region" description="Low complexity" evidence="1">
    <location>
        <begin position="73"/>
        <end position="87"/>
    </location>
</feature>
<keyword evidence="3" id="KW-1185">Reference proteome</keyword>
<comment type="caution">
    <text evidence="2">The sequence shown here is derived from an EMBL/GenBank/DDBJ whole genome shotgun (WGS) entry which is preliminary data.</text>
</comment>
<dbReference type="EMBL" id="CAJZBQ010000018">
    <property type="protein sequence ID" value="CAG9317247.1"/>
    <property type="molecule type" value="Genomic_DNA"/>
</dbReference>